<keyword evidence="2" id="KW-0812">Transmembrane</keyword>
<evidence type="ECO:0000256" key="3">
    <source>
        <dbReference type="ARBA" id="ARBA00022989"/>
    </source>
</evidence>
<gene>
    <name evidence="7" type="ORF">FUA22_06255</name>
</gene>
<dbReference type="PANTHER" id="PTHR36985:SF1">
    <property type="entry name" value="TRANSLOCATION AND ASSEMBLY MODULE SUBUNIT TAMB"/>
    <property type="match status" value="1"/>
</dbReference>
<sequence length="1459" mass="164518">MLVLSIPGVQTSLGNYATAKLNEEFGTNINIDKVGLQFNGDVEFKNIFIEDYKKDTLISIAELNTSILSIRNFYNNKMTFGDIDIMDLFFNIKTYKDSRDTNLDVFVKKLEGDNPQKGDGSFLLSSSDVSIYNGIFKLSDENRETVERLDFKNLNINATDFLIKGSDVSTRINTLSFKDSRGLTMKNMMTNFKYTRTGMTFDNLNIKTPESVLKGQLQFLYKREDLQFFTDKVLVEATFEDSEVLLDELNIIYNEFGANQRAKFRVDLSGTLNNLKASNLNLQTSRNTSVRGNIDFENLFNKEENNFYMDGDFSNLTSTYKDLTALLPNVIGDAIPSTFDRLGRFTVVGNTQITSSAVNANIEIDTEIGFVDSNLKITKVDDIDNATYKGKVVFENFDFGAFLDDPKIGIGSLNFDVDGNGFLTDNLDTKVKGDIYEVVYNNYNYSRIKVAGNVRNKIFDGNLIVNDRNLQLNFNGLVDFSEEVKKYDFEANVDYANLNTLNFVKKDSISIFKSRLNMNMNSSNLDDAYGVISFSNTTYTNEHDEYYFKKFDISSRFDGGIRYIEFKSPDIIEGDLKGRFVFRDLKKLFENSIGHIYTNYIPHEVRTDQGIDFNFKIYNKIAEVIFPEIELGKNTFIRGRVESDETNFQLTFKSPQIKVYDYFANNIELQVDNSNPLFNTYVEVDSLNTKFYNVSKFNLINVTVNDTLFMRSEFKGGKRNDDSFNLSFYHTINEENQSVLGFKKSDFTVKDRKWFVNEKNDTLNKMSFDKGLTEFNLDNFKISHKREEIKLSGFLKDSTEKDIRLNFRNVNLAKITPDVDSLALAGNVNGKLDVLQKNGSYLPNSTIIVNDFKINNFPLGDFDASITGNEDLTNYVVDAVIKNDISESFAAKGAISVIGKQSNIDVDLTFEDFNLEPLNPLLDGVLNNIRGLVKGNARVLGDLKRPSINGELTLNKSGFGIPYLNVDYAFNENASVTLKEQSFVFNNIQLTDTKFNSSGRLDGSLSHVNLSKWGLDLDIDTNRFLILDTEETEEALYYGRGFMGGRAEIFGPTEQLTISVTAETKPGTVFKIPLNDTESFGDNSYIHFITKEEKEARDKGEEVVFEEIQGLELDFEIDITEDADLEIIIDKNTGHSLKGKGVGIVLVEINTNGKFNMWGDFSVFEGKYNFAYGGLVQKQFIVQPGGTINWEGDPLEAQLNMLAVYKTQANPSPLLDNPINRSIPVELNIQLTGELQQPIPDFNIEFPNVNSAVKSELQYRLDSPDDMQNQALYLLSTGAFAGGLDELNFSGTIAERLNGIISSLFSNGNGKFNLGVNYEAGQSRPDYQTNDRVGFTLQTQISDRVLINGKVGVPIGGADAANTVVAGDVQIDFLLNEEGTLVAKVFNRENSIRNFGEDIGYTQGIGLSYNVDFDTFKELIQNLFKKKEKENALKHESTEKNKEDALPDFITHKTASQKE</sequence>
<keyword evidence="3" id="KW-1133">Transmembrane helix</keyword>
<feature type="compositionally biased region" description="Basic and acidic residues" evidence="5">
    <location>
        <begin position="1430"/>
        <end position="1445"/>
    </location>
</feature>
<evidence type="ECO:0000313" key="7">
    <source>
        <dbReference type="EMBL" id="TXG39876.1"/>
    </source>
</evidence>
<dbReference type="GO" id="GO:0005886">
    <property type="term" value="C:plasma membrane"/>
    <property type="evidence" value="ECO:0007669"/>
    <property type="project" value="InterPro"/>
</dbReference>
<keyword evidence="8" id="KW-1185">Reference proteome</keyword>
<evidence type="ECO:0000256" key="2">
    <source>
        <dbReference type="ARBA" id="ARBA00022692"/>
    </source>
</evidence>
<accession>A0A5C7GMV3</accession>
<dbReference type="Proteomes" id="UP000321080">
    <property type="component" value="Unassembled WGS sequence"/>
</dbReference>
<dbReference type="GO" id="GO:0009306">
    <property type="term" value="P:protein secretion"/>
    <property type="evidence" value="ECO:0007669"/>
    <property type="project" value="InterPro"/>
</dbReference>
<dbReference type="RefSeq" id="WP_147767445.1">
    <property type="nucleotide sequence ID" value="NZ_VRKQ01000008.1"/>
</dbReference>
<dbReference type="Pfam" id="PF04357">
    <property type="entry name" value="TamB"/>
    <property type="match status" value="1"/>
</dbReference>
<evidence type="ECO:0000259" key="6">
    <source>
        <dbReference type="Pfam" id="PF04357"/>
    </source>
</evidence>
<dbReference type="OrthoDB" id="680700at2"/>
<evidence type="ECO:0000256" key="1">
    <source>
        <dbReference type="ARBA" id="ARBA00004167"/>
    </source>
</evidence>
<protein>
    <submittedName>
        <fullName evidence="7">Translocation/assembly module TamB</fullName>
    </submittedName>
</protein>
<name>A0A5C7GMV3_9FLAO</name>
<proteinExistence type="predicted"/>
<dbReference type="EMBL" id="VRKQ01000008">
    <property type="protein sequence ID" value="TXG39876.1"/>
    <property type="molecule type" value="Genomic_DNA"/>
</dbReference>
<keyword evidence="4" id="KW-0472">Membrane</keyword>
<comment type="caution">
    <text evidence="7">The sequence shown here is derived from an EMBL/GenBank/DDBJ whole genome shotgun (WGS) entry which is preliminary data.</text>
</comment>
<evidence type="ECO:0000256" key="5">
    <source>
        <dbReference type="SAM" id="MobiDB-lite"/>
    </source>
</evidence>
<evidence type="ECO:0000256" key="4">
    <source>
        <dbReference type="ARBA" id="ARBA00023136"/>
    </source>
</evidence>
<dbReference type="PANTHER" id="PTHR36985">
    <property type="entry name" value="TRANSLOCATION AND ASSEMBLY MODULE SUBUNIT TAMB"/>
    <property type="match status" value="1"/>
</dbReference>
<organism evidence="7 8">
    <name type="scientific">Seonamhaeicola maritimus</name>
    <dbReference type="NCBI Taxonomy" id="2591822"/>
    <lineage>
        <taxon>Bacteria</taxon>
        <taxon>Pseudomonadati</taxon>
        <taxon>Bacteroidota</taxon>
        <taxon>Flavobacteriia</taxon>
        <taxon>Flavobacteriales</taxon>
        <taxon>Flavobacteriaceae</taxon>
    </lineage>
</organism>
<feature type="domain" description="Translocation and assembly module TamB C-terminal" evidence="6">
    <location>
        <begin position="995"/>
        <end position="1413"/>
    </location>
</feature>
<comment type="subcellular location">
    <subcellularLocation>
        <location evidence="1">Membrane</location>
        <topology evidence="1">Single-pass membrane protein</topology>
    </subcellularLocation>
</comment>
<reference evidence="7 8" key="1">
    <citation type="submission" date="2019-08" db="EMBL/GenBank/DDBJ databases">
        <title>Seonamhaeicola sediminis sp. nov., isolated from marine sediment.</title>
        <authorList>
            <person name="Cao W.R."/>
        </authorList>
    </citation>
    <scope>NUCLEOTIDE SEQUENCE [LARGE SCALE GENOMIC DNA]</scope>
    <source>
        <strain evidence="7 8">1505</strain>
    </source>
</reference>
<feature type="region of interest" description="Disordered" evidence="5">
    <location>
        <begin position="1430"/>
        <end position="1459"/>
    </location>
</feature>
<dbReference type="InterPro" id="IPR007452">
    <property type="entry name" value="TamB_C"/>
</dbReference>
<evidence type="ECO:0000313" key="8">
    <source>
        <dbReference type="Proteomes" id="UP000321080"/>
    </source>
</evidence>